<dbReference type="Proteomes" id="UP001176941">
    <property type="component" value="Chromosome 8"/>
</dbReference>
<keyword evidence="2" id="KW-1185">Reference proteome</keyword>
<reference evidence="1" key="1">
    <citation type="submission" date="2023-04" db="EMBL/GenBank/DDBJ databases">
        <authorList>
            <consortium name="ELIXIR-Norway"/>
        </authorList>
    </citation>
    <scope>NUCLEOTIDE SEQUENCE [LARGE SCALE GENOMIC DNA]</scope>
</reference>
<name>A0ABN8ZY61_RANTA</name>
<evidence type="ECO:0000313" key="2">
    <source>
        <dbReference type="Proteomes" id="UP001176941"/>
    </source>
</evidence>
<dbReference type="EMBL" id="OX459944">
    <property type="protein sequence ID" value="CAI9178927.1"/>
    <property type="molecule type" value="Genomic_DNA"/>
</dbReference>
<protein>
    <submittedName>
        <fullName evidence="1">Uncharacterized protein</fullName>
    </submittedName>
</protein>
<accession>A0ABN8ZY61</accession>
<gene>
    <name evidence="1" type="ORF">MRATA1EN1_LOCUS27889</name>
</gene>
<sequence length="104" mass="11901">MGKKMRVPLCTLLEQPVSYRFTLIPSAPSSLQLEALLLYSKSFVPVTNGPELREPNRPFAVLTLSHHSHPAVLLKTPSWLRLRTPHPLPHWPFFCILHLFPQTL</sequence>
<evidence type="ECO:0000313" key="1">
    <source>
        <dbReference type="EMBL" id="CAI9178927.1"/>
    </source>
</evidence>
<organism evidence="1 2">
    <name type="scientific">Rangifer tarandus platyrhynchus</name>
    <name type="common">Svalbard reindeer</name>
    <dbReference type="NCBI Taxonomy" id="3082113"/>
    <lineage>
        <taxon>Eukaryota</taxon>
        <taxon>Metazoa</taxon>
        <taxon>Chordata</taxon>
        <taxon>Craniata</taxon>
        <taxon>Vertebrata</taxon>
        <taxon>Euteleostomi</taxon>
        <taxon>Mammalia</taxon>
        <taxon>Eutheria</taxon>
        <taxon>Laurasiatheria</taxon>
        <taxon>Artiodactyla</taxon>
        <taxon>Ruminantia</taxon>
        <taxon>Pecora</taxon>
        <taxon>Cervidae</taxon>
        <taxon>Odocoileinae</taxon>
        <taxon>Rangifer</taxon>
    </lineage>
</organism>
<proteinExistence type="predicted"/>